<keyword evidence="5" id="KW-1185">Reference proteome</keyword>
<dbReference type="Proteomes" id="UP000466514">
    <property type="component" value="Chromosome"/>
</dbReference>
<protein>
    <submittedName>
        <fullName evidence="4">KsdD-like steroid dehydrogenase</fullName>
    </submittedName>
</protein>
<dbReference type="AlphaFoldDB" id="A0A7I7M7V3"/>
<dbReference type="InterPro" id="IPR014614">
    <property type="entry name" value="KsdD_DH"/>
</dbReference>
<dbReference type="PIRSF" id="PIRSF036654">
    <property type="entry name" value="UCP036654"/>
    <property type="match status" value="1"/>
</dbReference>
<dbReference type="RefSeq" id="WP_163721644.1">
    <property type="nucleotide sequence ID" value="NZ_AP022574.1"/>
</dbReference>
<dbReference type="EMBL" id="AP022574">
    <property type="protein sequence ID" value="BBX68265.1"/>
    <property type="molecule type" value="Genomic_DNA"/>
</dbReference>
<dbReference type="Pfam" id="PF00890">
    <property type="entry name" value="FAD_binding_2"/>
    <property type="match status" value="1"/>
</dbReference>
<organism evidence="4 5">
    <name type="scientific">Mycolicibacterium psychrotolerans</name>
    <dbReference type="NCBI Taxonomy" id="216929"/>
    <lineage>
        <taxon>Bacteria</taxon>
        <taxon>Bacillati</taxon>
        <taxon>Actinomycetota</taxon>
        <taxon>Actinomycetes</taxon>
        <taxon>Mycobacteriales</taxon>
        <taxon>Mycobacteriaceae</taxon>
        <taxon>Mycolicibacterium</taxon>
    </lineage>
</organism>
<keyword evidence="1" id="KW-0285">Flavoprotein</keyword>
<dbReference type="PANTHER" id="PTHR43260:SF1">
    <property type="entry name" value="KSDD-LIKE STEROID DEHYDROGENASE RV0785"/>
    <property type="match status" value="1"/>
</dbReference>
<dbReference type="NCBIfam" id="NF009472">
    <property type="entry name" value="PRK12834.1"/>
    <property type="match status" value="1"/>
</dbReference>
<evidence type="ECO:0000313" key="5">
    <source>
        <dbReference type="Proteomes" id="UP000466514"/>
    </source>
</evidence>
<evidence type="ECO:0000313" key="4">
    <source>
        <dbReference type="EMBL" id="BBX68265.1"/>
    </source>
</evidence>
<evidence type="ECO:0000259" key="3">
    <source>
        <dbReference type="Pfam" id="PF00890"/>
    </source>
</evidence>
<proteinExistence type="predicted"/>
<dbReference type="InterPro" id="IPR027477">
    <property type="entry name" value="Succ_DH/fumarate_Rdtase_cat_sf"/>
</dbReference>
<reference evidence="4 5" key="1">
    <citation type="journal article" date="2019" name="Emerg. Microbes Infect.">
        <title>Comprehensive subspecies identification of 175 nontuberculous mycobacteria species based on 7547 genomic profiles.</title>
        <authorList>
            <person name="Matsumoto Y."/>
            <person name="Kinjo T."/>
            <person name="Motooka D."/>
            <person name="Nabeya D."/>
            <person name="Jung N."/>
            <person name="Uechi K."/>
            <person name="Horii T."/>
            <person name="Iida T."/>
            <person name="Fujita J."/>
            <person name="Nakamura S."/>
        </authorList>
    </citation>
    <scope>NUCLEOTIDE SEQUENCE [LARGE SCALE GENOMIC DNA]</scope>
    <source>
        <strain evidence="4 5">JCM 13323</strain>
    </source>
</reference>
<keyword evidence="2" id="KW-0560">Oxidoreductase</keyword>
<accession>A0A7I7M7V3</accession>
<name>A0A7I7M7V3_9MYCO</name>
<evidence type="ECO:0000256" key="2">
    <source>
        <dbReference type="ARBA" id="ARBA00023002"/>
    </source>
</evidence>
<dbReference type="InterPro" id="IPR003953">
    <property type="entry name" value="FAD-dep_OxRdtase_2_FAD-bd"/>
</dbReference>
<dbReference type="SUPFAM" id="SSF51905">
    <property type="entry name" value="FAD/NAD(P)-binding domain"/>
    <property type="match status" value="1"/>
</dbReference>
<dbReference type="PANTHER" id="PTHR43260">
    <property type="entry name" value="3-KETOSTEROID-DELTA-1-DEHYDROGENASE"/>
    <property type="match status" value="1"/>
</dbReference>
<gene>
    <name evidence="4" type="ORF">MPSYJ_17260</name>
</gene>
<dbReference type="InterPro" id="IPR036188">
    <property type="entry name" value="FAD/NAD-bd_sf"/>
</dbReference>
<dbReference type="KEGG" id="mpsc:MPSYJ_17260"/>
<sequence length="546" mass="59243">MADDADVIVVGAGLAGLVAACELVERGRRVLIVDQENEANVGGQAFWSFGGLFFVNSPEQRRLGIRDSHELALQDWLGTAGFDRPEDHWPRQWAHAYVDFAAGEKRSWLRDRGLQIFAMVGWAERGGYDARGHGNSVPRFHITWGTGPALVDIFARRLTGPLVRFAHRHRVDELIVDGGAVTGVRGAVLEPSAAVRGAPSSRNTVGEFEFRAQAVIVASGGIGGNHDLVRANWPKRMGRVPEQLLSGVPAHVDGRMLGISAAAGAHMINSDRMWHYTEGITNYDPIWPRHGIRILPGPSSLWLDATGRRLPAPLYPGFDTLGTLEYIARTGQDYTWYVLNKRIIDKEFGLSGQEQNPDLTGRSIRGVIERGRKGPAPVHAFVDKGIDFVTADSLRDLVAKMNAVPDVEPLDFAVVEEEVTARDREVANRFTKDSQITAIRAARGYLADRVSRVVAPHRLTDPKAGPLIAVKLHILTRKSLGGLQTDLDSRALREDGTRVDGLYAAGEAAGFGGGGVHGYRSLEGTFLGGCVFSGRAAGRAAARDVG</sequence>
<dbReference type="Gene3D" id="3.90.700.10">
    <property type="entry name" value="Succinate dehydrogenase/fumarate reductase flavoprotein, catalytic domain"/>
    <property type="match status" value="1"/>
</dbReference>
<feature type="domain" description="FAD-dependent oxidoreductase 2 FAD-binding" evidence="3">
    <location>
        <begin position="6"/>
        <end position="527"/>
    </location>
</feature>
<dbReference type="GO" id="GO:0033765">
    <property type="term" value="F:steroid dehydrogenase activity, acting on the CH-CH group of donors"/>
    <property type="evidence" value="ECO:0007669"/>
    <property type="project" value="UniProtKB-ARBA"/>
</dbReference>
<evidence type="ECO:0000256" key="1">
    <source>
        <dbReference type="ARBA" id="ARBA00022630"/>
    </source>
</evidence>
<dbReference type="Gene3D" id="3.50.50.60">
    <property type="entry name" value="FAD/NAD(P)-binding domain"/>
    <property type="match status" value="1"/>
</dbReference>